<sequence>MTTRRDFLRVTTGALGGALVAGCARAAGTAASPAASAATRAGRPMDLLILGGTGFIGPHLVRHAVARGHRVTIFTRGRRTADLPASVERLVGDRNGQLDALRGRKWDAVIDDSATNPDYVRQSTALLKDSVGRYLFTSSTGVYYPYLARGVDESVPVRTEAEDPKDGSATFGVAKARCERITLDAFGDRGVVVRPTYIVGPGDTTDRFPYWPVRLARGGETLAPGRRDDAVQIVDVRDLAAFMVRLVEDGRSGIYNAAGPANGLTFGDFLTQAAAALDSTSRFVWVDDYAFLEQQGITEAIPWVMLKGNDYGHTHVRNDRAKAAGLAFRPLAETVRDTLAWWPTVPEARRASPRFAIKPEQEVAALAAWKARGAR</sequence>
<name>A0AA37Q2L2_9BACT</name>
<reference evidence="3" key="1">
    <citation type="submission" date="2022-08" db="EMBL/GenBank/DDBJ databases">
        <title>Draft genome sequencing of Roseisolibacter agri AW1220.</title>
        <authorList>
            <person name="Tobiishi Y."/>
            <person name="Tonouchi A."/>
        </authorList>
    </citation>
    <scope>NUCLEOTIDE SEQUENCE</scope>
    <source>
        <strain evidence="3">AW1220</strain>
    </source>
</reference>
<evidence type="ECO:0000313" key="4">
    <source>
        <dbReference type="Proteomes" id="UP001161325"/>
    </source>
</evidence>
<protein>
    <recommendedName>
        <fullName evidence="2">NAD-dependent epimerase/dehydratase domain-containing protein</fullName>
    </recommendedName>
</protein>
<evidence type="ECO:0000259" key="2">
    <source>
        <dbReference type="Pfam" id="PF01370"/>
    </source>
</evidence>
<keyword evidence="4" id="KW-1185">Reference proteome</keyword>
<dbReference type="InterPro" id="IPR001509">
    <property type="entry name" value="Epimerase_deHydtase"/>
</dbReference>
<dbReference type="InterPro" id="IPR006311">
    <property type="entry name" value="TAT_signal"/>
</dbReference>
<dbReference type="SUPFAM" id="SSF51735">
    <property type="entry name" value="NAD(P)-binding Rossmann-fold domains"/>
    <property type="match status" value="1"/>
</dbReference>
<dbReference type="InterPro" id="IPR036291">
    <property type="entry name" value="NAD(P)-bd_dom_sf"/>
</dbReference>
<evidence type="ECO:0000256" key="1">
    <source>
        <dbReference type="SAM" id="SignalP"/>
    </source>
</evidence>
<proteinExistence type="predicted"/>
<dbReference type="AlphaFoldDB" id="A0AA37Q2L2"/>
<feature type="signal peptide" evidence="1">
    <location>
        <begin position="1"/>
        <end position="26"/>
    </location>
</feature>
<dbReference type="PANTHER" id="PTHR43245">
    <property type="entry name" value="BIFUNCTIONAL POLYMYXIN RESISTANCE PROTEIN ARNA"/>
    <property type="match status" value="1"/>
</dbReference>
<accession>A0AA37Q2L2</accession>
<comment type="caution">
    <text evidence="3">The sequence shown here is derived from an EMBL/GenBank/DDBJ whole genome shotgun (WGS) entry which is preliminary data.</text>
</comment>
<dbReference type="Gene3D" id="3.40.50.720">
    <property type="entry name" value="NAD(P)-binding Rossmann-like Domain"/>
    <property type="match status" value="1"/>
</dbReference>
<dbReference type="Proteomes" id="UP001161325">
    <property type="component" value="Unassembled WGS sequence"/>
</dbReference>
<gene>
    <name evidence="3" type="ORF">rosag_19430</name>
</gene>
<keyword evidence="1" id="KW-0732">Signal</keyword>
<dbReference type="PROSITE" id="PS51318">
    <property type="entry name" value="TAT"/>
    <property type="match status" value="1"/>
</dbReference>
<feature type="chain" id="PRO_5041340898" description="NAD-dependent epimerase/dehydratase domain-containing protein" evidence="1">
    <location>
        <begin position="27"/>
        <end position="375"/>
    </location>
</feature>
<dbReference type="PANTHER" id="PTHR43245:SF13">
    <property type="entry name" value="UDP-D-APIOSE_UDP-D-XYLOSE SYNTHASE 2"/>
    <property type="match status" value="1"/>
</dbReference>
<dbReference type="InterPro" id="IPR050177">
    <property type="entry name" value="Lipid_A_modif_metabolic_enz"/>
</dbReference>
<dbReference type="EMBL" id="BRXS01000003">
    <property type="protein sequence ID" value="GLC25430.1"/>
    <property type="molecule type" value="Genomic_DNA"/>
</dbReference>
<evidence type="ECO:0000313" key="3">
    <source>
        <dbReference type="EMBL" id="GLC25430.1"/>
    </source>
</evidence>
<dbReference type="Pfam" id="PF01370">
    <property type="entry name" value="Epimerase"/>
    <property type="match status" value="2"/>
</dbReference>
<organism evidence="3 4">
    <name type="scientific">Roseisolibacter agri</name>
    <dbReference type="NCBI Taxonomy" id="2014610"/>
    <lineage>
        <taxon>Bacteria</taxon>
        <taxon>Pseudomonadati</taxon>
        <taxon>Gemmatimonadota</taxon>
        <taxon>Gemmatimonadia</taxon>
        <taxon>Gemmatimonadales</taxon>
        <taxon>Gemmatimonadaceae</taxon>
        <taxon>Roseisolibacter</taxon>
    </lineage>
</organism>
<dbReference type="PROSITE" id="PS51257">
    <property type="entry name" value="PROKAR_LIPOPROTEIN"/>
    <property type="match status" value="1"/>
</dbReference>
<feature type="domain" description="NAD-dependent epimerase/dehydratase" evidence="2">
    <location>
        <begin position="48"/>
        <end position="120"/>
    </location>
</feature>
<dbReference type="RefSeq" id="WP_284349885.1">
    <property type="nucleotide sequence ID" value="NZ_BRXS01000003.1"/>
</dbReference>
<feature type="domain" description="NAD-dependent epimerase/dehydratase" evidence="2">
    <location>
        <begin position="125"/>
        <end position="257"/>
    </location>
</feature>